<feature type="region of interest" description="Disordered" evidence="1">
    <location>
        <begin position="249"/>
        <end position="271"/>
    </location>
</feature>
<dbReference type="InterPro" id="IPR029063">
    <property type="entry name" value="SAM-dependent_MTases_sf"/>
</dbReference>
<protein>
    <submittedName>
        <fullName evidence="2">SAM-dependent methyltransferase</fullName>
        <ecNumber evidence="2">2.1.1.-</ecNumber>
    </submittedName>
</protein>
<dbReference type="InterPro" id="IPR006764">
    <property type="entry name" value="SAM_dep_MeTrfase_SAV2177_type"/>
</dbReference>
<keyword evidence="2" id="KW-0808">Transferase</keyword>
<dbReference type="SUPFAM" id="SSF53335">
    <property type="entry name" value="S-adenosyl-L-methionine-dependent methyltransferases"/>
    <property type="match status" value="1"/>
</dbReference>
<dbReference type="Proteomes" id="UP001592530">
    <property type="component" value="Unassembled WGS sequence"/>
</dbReference>
<dbReference type="Gene3D" id="3.40.50.150">
    <property type="entry name" value="Vaccinia Virus protein VP39"/>
    <property type="match status" value="1"/>
</dbReference>
<gene>
    <name evidence="3" type="ORF">ACEZDB_15290</name>
    <name evidence="2" type="ORF">ACEZDG_19255</name>
</gene>
<dbReference type="Proteomes" id="UP001592582">
    <property type="component" value="Unassembled WGS sequence"/>
</dbReference>
<accession>A0ABV6VCG3</accession>
<evidence type="ECO:0000313" key="4">
    <source>
        <dbReference type="Proteomes" id="UP001592530"/>
    </source>
</evidence>
<dbReference type="RefSeq" id="WP_380510934.1">
    <property type="nucleotide sequence ID" value="NZ_JBHEZX010000007.1"/>
</dbReference>
<dbReference type="EC" id="2.1.1.-" evidence="2"/>
<dbReference type="GO" id="GO:0008168">
    <property type="term" value="F:methyltransferase activity"/>
    <property type="evidence" value="ECO:0007669"/>
    <property type="project" value="UniProtKB-KW"/>
</dbReference>
<proteinExistence type="predicted"/>
<keyword evidence="5" id="KW-1185">Reference proteome</keyword>
<evidence type="ECO:0000313" key="2">
    <source>
        <dbReference type="EMBL" id="MFC1411407.1"/>
    </source>
</evidence>
<dbReference type="PIRSF" id="PIRSF017393">
    <property type="entry name" value="MTase_SAV2177"/>
    <property type="match status" value="1"/>
</dbReference>
<evidence type="ECO:0000313" key="5">
    <source>
        <dbReference type="Proteomes" id="UP001592582"/>
    </source>
</evidence>
<evidence type="ECO:0000313" key="3">
    <source>
        <dbReference type="EMBL" id="MFC1432011.1"/>
    </source>
</evidence>
<organism evidence="2 5">
    <name type="scientific">Streptacidiphilus alkalitolerans</name>
    <dbReference type="NCBI Taxonomy" id="3342712"/>
    <lineage>
        <taxon>Bacteria</taxon>
        <taxon>Bacillati</taxon>
        <taxon>Actinomycetota</taxon>
        <taxon>Actinomycetes</taxon>
        <taxon>Kitasatosporales</taxon>
        <taxon>Streptomycetaceae</taxon>
        <taxon>Streptacidiphilus</taxon>
    </lineage>
</organism>
<reference evidence="4 5" key="1">
    <citation type="submission" date="2024-09" db="EMBL/GenBank/DDBJ databases">
        <authorList>
            <person name="Lee S.D."/>
        </authorList>
    </citation>
    <scope>NUCLEOTIDE SEQUENCE [LARGE SCALE GENOMIC DNA]</scope>
    <source>
        <strain evidence="2 5">N1-1</strain>
        <strain evidence="3 4">N1-3</strain>
    </source>
</reference>
<comment type="caution">
    <text evidence="2">The sequence shown here is derived from an EMBL/GenBank/DDBJ whole genome shotgun (WGS) entry which is preliminary data.</text>
</comment>
<dbReference type="EMBL" id="JBHEZX010000007">
    <property type="protein sequence ID" value="MFC1411407.1"/>
    <property type="molecule type" value="Genomic_DNA"/>
</dbReference>
<name>A0ABV6VCG3_9ACTN</name>
<dbReference type="GO" id="GO:0032259">
    <property type="term" value="P:methylation"/>
    <property type="evidence" value="ECO:0007669"/>
    <property type="project" value="UniProtKB-KW"/>
</dbReference>
<sequence>MTDQKWIPEGVDPERPSIARIYDFYLGGNHNLPADREAAREVIETMPELPEIMRINRAFLRRCVRYLVDSGIGNFLDLGSGIPTAGNVHEIAQAVDPTARIVYVDSDPVAVAHSQEILAGNDRALIVAADLRDAGAVLGNPEVDRLLLLGLGEPLAVLMSAVLHFVPDDAEAAALVAAYRDAMPSGSYLALSHASHRQERESAERVGRAAEQYSRTVAPMKLRSLEQVAELLQGFELVEPGIVYCTQWHPDPEDGEDPDPLPQICALARKP</sequence>
<keyword evidence="2" id="KW-0489">Methyltransferase</keyword>
<dbReference type="Pfam" id="PF04672">
    <property type="entry name" value="Methyltransf_19"/>
    <property type="match status" value="1"/>
</dbReference>
<evidence type="ECO:0000256" key="1">
    <source>
        <dbReference type="SAM" id="MobiDB-lite"/>
    </source>
</evidence>
<dbReference type="EMBL" id="JBHEZY010000005">
    <property type="protein sequence ID" value="MFC1432011.1"/>
    <property type="molecule type" value="Genomic_DNA"/>
</dbReference>